<keyword evidence="1 3" id="KW-0479">Metal-binding</keyword>
<evidence type="ECO:0000256" key="3">
    <source>
        <dbReference type="PROSITE-ProRule" id="PRU00175"/>
    </source>
</evidence>
<reference evidence="5" key="2">
    <citation type="journal article" date="2021" name="Genome Biol. Evol.">
        <title>Developing a high-quality reference genome for a parasitic bivalve with doubly uniparental inheritance (Bivalvia: Unionida).</title>
        <authorList>
            <person name="Smith C.H."/>
        </authorList>
    </citation>
    <scope>NUCLEOTIDE SEQUENCE</scope>
    <source>
        <strain evidence="5">CHS0354</strain>
        <tissue evidence="5">Mantle</tissue>
    </source>
</reference>
<dbReference type="PANTHER" id="PTHR14879">
    <property type="entry name" value="CASPASE REGULATOR, RING FINGER DOMAIN-CONTAINING"/>
    <property type="match status" value="1"/>
</dbReference>
<reference evidence="5" key="3">
    <citation type="submission" date="2023-05" db="EMBL/GenBank/DDBJ databases">
        <authorList>
            <person name="Smith C.H."/>
        </authorList>
    </citation>
    <scope>NUCLEOTIDE SEQUENCE</scope>
    <source>
        <strain evidence="5">CHS0354</strain>
        <tissue evidence="5">Mantle</tissue>
    </source>
</reference>
<dbReference type="InterPro" id="IPR001841">
    <property type="entry name" value="Znf_RING"/>
</dbReference>
<dbReference type="InterPro" id="IPR013083">
    <property type="entry name" value="Znf_RING/FYVE/PHD"/>
</dbReference>
<evidence type="ECO:0000313" key="5">
    <source>
        <dbReference type="EMBL" id="KAK3600092.1"/>
    </source>
</evidence>
<organism evidence="5 6">
    <name type="scientific">Potamilus streckersoni</name>
    <dbReference type="NCBI Taxonomy" id="2493646"/>
    <lineage>
        <taxon>Eukaryota</taxon>
        <taxon>Metazoa</taxon>
        <taxon>Spiralia</taxon>
        <taxon>Lophotrochozoa</taxon>
        <taxon>Mollusca</taxon>
        <taxon>Bivalvia</taxon>
        <taxon>Autobranchia</taxon>
        <taxon>Heteroconchia</taxon>
        <taxon>Palaeoheterodonta</taxon>
        <taxon>Unionida</taxon>
        <taxon>Unionoidea</taxon>
        <taxon>Unionidae</taxon>
        <taxon>Ambleminae</taxon>
        <taxon>Lampsilini</taxon>
        <taxon>Potamilus</taxon>
    </lineage>
</organism>
<evidence type="ECO:0000256" key="2">
    <source>
        <dbReference type="ARBA" id="ARBA00022833"/>
    </source>
</evidence>
<dbReference type="PROSITE" id="PS50089">
    <property type="entry name" value="ZF_RING_2"/>
    <property type="match status" value="1"/>
</dbReference>
<dbReference type="Pfam" id="PF13920">
    <property type="entry name" value="zf-C3HC4_3"/>
    <property type="match status" value="1"/>
</dbReference>
<keyword evidence="6" id="KW-1185">Reference proteome</keyword>
<dbReference type="PANTHER" id="PTHR14879:SF5">
    <property type="entry name" value="RING-TYPE DOMAIN-CONTAINING PROTEIN"/>
    <property type="match status" value="1"/>
</dbReference>
<keyword evidence="2" id="KW-0862">Zinc</keyword>
<gene>
    <name evidence="5" type="ORF">CHS0354_002929</name>
</gene>
<dbReference type="Proteomes" id="UP001195483">
    <property type="component" value="Unassembled WGS sequence"/>
</dbReference>
<name>A0AAE0W4E5_9BIVA</name>
<feature type="domain" description="RING-type" evidence="4">
    <location>
        <begin position="136"/>
        <end position="171"/>
    </location>
</feature>
<proteinExistence type="predicted"/>
<accession>A0AAE0W4E5</accession>
<evidence type="ECO:0000259" key="4">
    <source>
        <dbReference type="PROSITE" id="PS50089"/>
    </source>
</evidence>
<dbReference type="Gene3D" id="3.30.40.10">
    <property type="entry name" value="Zinc/RING finger domain, C3HC4 (zinc finger)"/>
    <property type="match status" value="1"/>
</dbReference>
<protein>
    <recommendedName>
        <fullName evidence="4">RING-type domain-containing protein</fullName>
    </recommendedName>
</protein>
<dbReference type="GO" id="GO:0008270">
    <property type="term" value="F:zinc ion binding"/>
    <property type="evidence" value="ECO:0007669"/>
    <property type="project" value="UniProtKB-KW"/>
</dbReference>
<dbReference type="AlphaFoldDB" id="A0AAE0W4E5"/>
<sequence>MAIVFYRRHSCVLKKNEQWKHVSECSFCKTDRIASYVARTQPLDAEIKVEGVEEGQEQSTEEHVLLPQKKFTKNTTPPQVLEITIPQLEEEDMENYITKQLLDNEHEIEEATTKHQSSTNAEATQEVQELRDDAICKICFSGKKSMMFMPCNHLATCVSCGIALQQCPVCRALIEEKIIIRF</sequence>
<comment type="caution">
    <text evidence="5">The sequence shown here is derived from an EMBL/GenBank/DDBJ whole genome shotgun (WGS) entry which is preliminary data.</text>
</comment>
<dbReference type="SUPFAM" id="SSF57850">
    <property type="entry name" value="RING/U-box"/>
    <property type="match status" value="1"/>
</dbReference>
<dbReference type="SMART" id="SM00184">
    <property type="entry name" value="RING"/>
    <property type="match status" value="1"/>
</dbReference>
<reference evidence="5" key="1">
    <citation type="journal article" date="2021" name="Genome Biol. Evol.">
        <title>A High-Quality Reference Genome for a Parasitic Bivalve with Doubly Uniparental Inheritance (Bivalvia: Unionida).</title>
        <authorList>
            <person name="Smith C.H."/>
        </authorList>
    </citation>
    <scope>NUCLEOTIDE SEQUENCE</scope>
    <source>
        <strain evidence="5">CHS0354</strain>
    </source>
</reference>
<dbReference type="EMBL" id="JAEAOA010000234">
    <property type="protein sequence ID" value="KAK3600092.1"/>
    <property type="molecule type" value="Genomic_DNA"/>
</dbReference>
<evidence type="ECO:0000313" key="6">
    <source>
        <dbReference type="Proteomes" id="UP001195483"/>
    </source>
</evidence>
<keyword evidence="1 3" id="KW-0863">Zinc-finger</keyword>
<evidence type="ECO:0000256" key="1">
    <source>
        <dbReference type="ARBA" id="ARBA00022771"/>
    </source>
</evidence>
<dbReference type="InterPro" id="IPR051728">
    <property type="entry name" value="RING-FYVE_E3_ubiquitin-ligase"/>
</dbReference>